<dbReference type="EC" id="1.11.1.-" evidence="10"/>
<dbReference type="InterPro" id="IPR011008">
    <property type="entry name" value="Dimeric_a/b-barrel"/>
</dbReference>
<evidence type="ECO:0000256" key="4">
    <source>
        <dbReference type="ARBA" id="ARBA00022723"/>
    </source>
</evidence>
<dbReference type="InterPro" id="IPR048328">
    <property type="entry name" value="Dyp_perox_C"/>
</dbReference>
<dbReference type="SUPFAM" id="SSF54909">
    <property type="entry name" value="Dimeric alpha+beta barrel"/>
    <property type="match status" value="1"/>
</dbReference>
<dbReference type="Pfam" id="PF20628">
    <property type="entry name" value="Dyp_perox_C"/>
    <property type="match status" value="1"/>
</dbReference>
<evidence type="ECO:0000256" key="2">
    <source>
        <dbReference type="ARBA" id="ARBA00022559"/>
    </source>
</evidence>
<keyword evidence="6 10" id="KW-0560">Oxidoreductase</keyword>
<dbReference type="GO" id="GO:0020037">
    <property type="term" value="F:heme binding"/>
    <property type="evidence" value="ECO:0007669"/>
    <property type="project" value="InterPro"/>
</dbReference>
<dbReference type="GO" id="GO:0005829">
    <property type="term" value="C:cytosol"/>
    <property type="evidence" value="ECO:0007669"/>
    <property type="project" value="TreeGrafter"/>
</dbReference>
<dbReference type="GO" id="GO:0046872">
    <property type="term" value="F:metal ion binding"/>
    <property type="evidence" value="ECO:0007669"/>
    <property type="project" value="UniProtKB-KW"/>
</dbReference>
<evidence type="ECO:0000313" key="10">
    <source>
        <dbReference type="EMBL" id="STS81683.1"/>
    </source>
</evidence>
<comment type="cofactor">
    <cofactor evidence="1">
        <name>heme b</name>
        <dbReference type="ChEBI" id="CHEBI:60344"/>
    </cofactor>
</comment>
<gene>
    <name evidence="10" type="primary">efeB_2</name>
    <name evidence="10" type="ORF">NCTC9140_03423</name>
</gene>
<evidence type="ECO:0000256" key="5">
    <source>
        <dbReference type="ARBA" id="ARBA00022729"/>
    </source>
</evidence>
<evidence type="ECO:0000313" key="11">
    <source>
        <dbReference type="Proteomes" id="UP000254938"/>
    </source>
</evidence>
<feature type="domain" description="Dyp-type peroxidase N-terminal" evidence="8">
    <location>
        <begin position="1"/>
        <end position="143"/>
    </location>
</feature>
<evidence type="ECO:0000256" key="6">
    <source>
        <dbReference type="ARBA" id="ARBA00023002"/>
    </source>
</evidence>
<proteinExistence type="predicted"/>
<evidence type="ECO:0000256" key="7">
    <source>
        <dbReference type="ARBA" id="ARBA00023004"/>
    </source>
</evidence>
<dbReference type="PANTHER" id="PTHR30521">
    <property type="entry name" value="DEFERROCHELATASE/PEROXIDASE"/>
    <property type="match status" value="1"/>
</dbReference>
<dbReference type="Proteomes" id="UP000254938">
    <property type="component" value="Unassembled WGS sequence"/>
</dbReference>
<evidence type="ECO:0000259" key="9">
    <source>
        <dbReference type="Pfam" id="PF20628"/>
    </source>
</evidence>
<dbReference type="InterPro" id="IPR006314">
    <property type="entry name" value="Dyp_peroxidase"/>
</dbReference>
<feature type="domain" description="Dyp-type peroxidase C-terminal" evidence="9">
    <location>
        <begin position="155"/>
        <end position="234"/>
    </location>
</feature>
<protein>
    <submittedName>
        <fullName evidence="10">Ferrous iron transport peroxidase EfeB</fullName>
        <ecNumber evidence="10">1.11.1.-</ecNumber>
    </submittedName>
</protein>
<dbReference type="PANTHER" id="PTHR30521:SF4">
    <property type="entry name" value="DEFERROCHELATASE"/>
    <property type="match status" value="1"/>
</dbReference>
<reference evidence="10 11" key="1">
    <citation type="submission" date="2018-06" db="EMBL/GenBank/DDBJ databases">
        <authorList>
            <consortium name="Pathogen Informatics"/>
            <person name="Doyle S."/>
        </authorList>
    </citation>
    <scope>NUCLEOTIDE SEQUENCE [LARGE SCALE GENOMIC DNA]</scope>
    <source>
        <strain evidence="10 11">NCTC9140</strain>
    </source>
</reference>
<keyword evidence="2 10" id="KW-0575">Peroxidase</keyword>
<evidence type="ECO:0000259" key="8">
    <source>
        <dbReference type="Pfam" id="PF04261"/>
    </source>
</evidence>
<dbReference type="GO" id="GO:0004601">
    <property type="term" value="F:peroxidase activity"/>
    <property type="evidence" value="ECO:0007669"/>
    <property type="project" value="UniProtKB-KW"/>
</dbReference>
<keyword evidence="4" id="KW-0479">Metal-binding</keyword>
<dbReference type="InterPro" id="IPR048327">
    <property type="entry name" value="Dyp_perox_N"/>
</dbReference>
<dbReference type="PROSITE" id="PS51404">
    <property type="entry name" value="DYP_PEROXIDASE"/>
    <property type="match status" value="1"/>
</dbReference>
<dbReference type="AlphaFoldDB" id="A0A377TPR7"/>
<keyword evidence="7" id="KW-0408">Iron</keyword>
<keyword evidence="5" id="KW-0732">Signal</keyword>
<dbReference type="NCBIfam" id="TIGR01413">
    <property type="entry name" value="Dyp_perox_fam"/>
    <property type="match status" value="1"/>
</dbReference>
<evidence type="ECO:0000256" key="3">
    <source>
        <dbReference type="ARBA" id="ARBA00022617"/>
    </source>
</evidence>
<evidence type="ECO:0000256" key="1">
    <source>
        <dbReference type="ARBA" id="ARBA00001970"/>
    </source>
</evidence>
<sequence>MMLVAFDVLAADKADLERLFRLLTQRIAFLTQGGPAPDTPNPRLPPMDSGILGPWIAPDNLTITVSVGHSLFDERFGLADKAPKKLQPMTRFPNDSLDAALCHGDLLLQICANTQDTVIHALRDVIKHTPDLLSVRWKREGFISDSAARSKGKETPINLLGFKDGTANPASHDSALMDKVVWVTADQDEPAWTVGGSYQAARIIQFHVEFWDRTPLKEQQTIFGRDKHTGAPLG</sequence>
<keyword evidence="3" id="KW-0349">Heme</keyword>
<name>A0A377TPR7_KLEPN</name>
<dbReference type="Pfam" id="PF04261">
    <property type="entry name" value="Dyp_perox_N"/>
    <property type="match status" value="1"/>
</dbReference>
<accession>A0A377TPR7</accession>
<dbReference type="EMBL" id="UGKQ01000007">
    <property type="protein sequence ID" value="STS81683.1"/>
    <property type="molecule type" value="Genomic_DNA"/>
</dbReference>
<organism evidence="10 11">
    <name type="scientific">Klebsiella pneumoniae</name>
    <dbReference type="NCBI Taxonomy" id="573"/>
    <lineage>
        <taxon>Bacteria</taxon>
        <taxon>Pseudomonadati</taxon>
        <taxon>Pseudomonadota</taxon>
        <taxon>Gammaproteobacteria</taxon>
        <taxon>Enterobacterales</taxon>
        <taxon>Enterobacteriaceae</taxon>
        <taxon>Klebsiella/Raoultella group</taxon>
        <taxon>Klebsiella</taxon>
        <taxon>Klebsiella pneumoniae complex</taxon>
    </lineage>
</organism>